<dbReference type="AlphaFoldDB" id="A0A6M1L882"/>
<protein>
    <submittedName>
        <fullName evidence="1">Uncharacterized protein</fullName>
    </submittedName>
</protein>
<name>A0A6M1L882_9ACTN</name>
<gene>
    <name evidence="1" type="ORF">ENC19_18065</name>
</gene>
<proteinExistence type="predicted"/>
<dbReference type="Proteomes" id="UP000478148">
    <property type="component" value="Unassembled WGS sequence"/>
</dbReference>
<evidence type="ECO:0000313" key="1">
    <source>
        <dbReference type="EMBL" id="NGM14431.1"/>
    </source>
</evidence>
<comment type="caution">
    <text evidence="1">The sequence shown here is derived from an EMBL/GenBank/DDBJ whole genome shotgun (WGS) entry which is preliminary data.</text>
</comment>
<evidence type="ECO:0000313" key="2">
    <source>
        <dbReference type="Proteomes" id="UP000478148"/>
    </source>
</evidence>
<accession>A0A6M1L882</accession>
<reference evidence="1 2" key="1">
    <citation type="submission" date="2020-02" db="EMBL/GenBank/DDBJ databases">
        <title>Draft Genome Sequence of Verrucosispora sp. Strain CWR15, Isolated from Gulf of Mexico Sponge.</title>
        <authorList>
            <person name="Kennedy S.J."/>
            <person name="Cella E."/>
            <person name="Azarian T."/>
            <person name="Baker B.J."/>
            <person name="Shaw L.N."/>
        </authorList>
    </citation>
    <scope>NUCLEOTIDE SEQUENCE [LARGE SCALE GENOMIC DNA]</scope>
    <source>
        <strain evidence="1 2">CWR15</strain>
    </source>
</reference>
<keyword evidence="2" id="KW-1185">Reference proteome</keyword>
<dbReference type="RefSeq" id="WP_164448292.1">
    <property type="nucleotide sequence ID" value="NZ_SAIY01000005.1"/>
</dbReference>
<sequence length="217" mass="23341">MGRHGARLRWVVALVSVTVAVLATVDRYVDREREWARGGDRVAVTVEAVLPKPDGVAGAVVAFGWPEPVDNVIGDPDRQSVVLRLRWSGPPRKGHYQVILLDSRVEPARVVQPYAGWDAAGGTGSNWAGAYDVLADRYPWLADTATREEPEGTFTTGPNVGAVGTRAVADGSLIAVFRLVPGALPLTDPSRLAVAFCYVDPDGDVRWAKRVPVPPAR</sequence>
<organism evidence="1 2">
    <name type="scientific">Verrucosispora sioxanthis</name>
    <dbReference type="NCBI Taxonomy" id="2499994"/>
    <lineage>
        <taxon>Bacteria</taxon>
        <taxon>Bacillati</taxon>
        <taxon>Actinomycetota</taxon>
        <taxon>Actinomycetes</taxon>
        <taxon>Micromonosporales</taxon>
        <taxon>Micromonosporaceae</taxon>
        <taxon>Micromonospora</taxon>
    </lineage>
</organism>
<dbReference type="EMBL" id="SAIY01000005">
    <property type="protein sequence ID" value="NGM14431.1"/>
    <property type="molecule type" value="Genomic_DNA"/>
</dbReference>